<protein>
    <submittedName>
        <fullName evidence="2">Uncharacterized protein</fullName>
    </submittedName>
</protein>
<dbReference type="Proteomes" id="UP001221757">
    <property type="component" value="Unassembled WGS sequence"/>
</dbReference>
<reference evidence="2" key="1">
    <citation type="submission" date="2023-03" db="EMBL/GenBank/DDBJ databases">
        <title>Massive genome expansion in bonnet fungi (Mycena s.s.) driven by repeated elements and novel gene families across ecological guilds.</title>
        <authorList>
            <consortium name="Lawrence Berkeley National Laboratory"/>
            <person name="Harder C.B."/>
            <person name="Miyauchi S."/>
            <person name="Viragh M."/>
            <person name="Kuo A."/>
            <person name="Thoen E."/>
            <person name="Andreopoulos B."/>
            <person name="Lu D."/>
            <person name="Skrede I."/>
            <person name="Drula E."/>
            <person name="Henrissat B."/>
            <person name="Morin E."/>
            <person name="Kohler A."/>
            <person name="Barry K."/>
            <person name="LaButti K."/>
            <person name="Morin E."/>
            <person name="Salamov A."/>
            <person name="Lipzen A."/>
            <person name="Mereny Z."/>
            <person name="Hegedus B."/>
            <person name="Baldrian P."/>
            <person name="Stursova M."/>
            <person name="Weitz H."/>
            <person name="Taylor A."/>
            <person name="Grigoriev I.V."/>
            <person name="Nagy L.G."/>
            <person name="Martin F."/>
            <person name="Kauserud H."/>
        </authorList>
    </citation>
    <scope>NUCLEOTIDE SEQUENCE</scope>
    <source>
        <strain evidence="2">CBHHK067</strain>
    </source>
</reference>
<name>A0AAD7DUM0_MYCRO</name>
<dbReference type="AlphaFoldDB" id="A0AAD7DUM0"/>
<feature type="region of interest" description="Disordered" evidence="1">
    <location>
        <begin position="154"/>
        <end position="174"/>
    </location>
</feature>
<evidence type="ECO:0000256" key="1">
    <source>
        <dbReference type="SAM" id="MobiDB-lite"/>
    </source>
</evidence>
<organism evidence="2 3">
    <name type="scientific">Mycena rosella</name>
    <name type="common">Pink bonnet</name>
    <name type="synonym">Agaricus rosellus</name>
    <dbReference type="NCBI Taxonomy" id="1033263"/>
    <lineage>
        <taxon>Eukaryota</taxon>
        <taxon>Fungi</taxon>
        <taxon>Dikarya</taxon>
        <taxon>Basidiomycota</taxon>
        <taxon>Agaricomycotina</taxon>
        <taxon>Agaricomycetes</taxon>
        <taxon>Agaricomycetidae</taxon>
        <taxon>Agaricales</taxon>
        <taxon>Marasmiineae</taxon>
        <taxon>Mycenaceae</taxon>
        <taxon>Mycena</taxon>
    </lineage>
</organism>
<proteinExistence type="predicted"/>
<evidence type="ECO:0000313" key="2">
    <source>
        <dbReference type="EMBL" id="KAJ7698399.1"/>
    </source>
</evidence>
<gene>
    <name evidence="2" type="ORF">B0H17DRAFT_1196972</name>
</gene>
<accession>A0AAD7DUM0</accession>
<dbReference type="EMBL" id="JARKIE010000026">
    <property type="protein sequence ID" value="KAJ7698399.1"/>
    <property type="molecule type" value="Genomic_DNA"/>
</dbReference>
<sequence>MPASLGHGSLSSMGSSMGGPGRGLALSLALPGSAREPFLYAQQQQHPQQQQYAFPSAPSSPKGFAYHEGMIGGGRGWERGWGGGIGEAFLAAAFRARAPFCVSRSCVPSFPPPPFPLYPSQAGRRQGRTMHNADDLRSYEAAVLARKAPELVLRKSARRPATSAGPLPPLSRHL</sequence>
<evidence type="ECO:0000313" key="3">
    <source>
        <dbReference type="Proteomes" id="UP001221757"/>
    </source>
</evidence>
<keyword evidence="3" id="KW-1185">Reference proteome</keyword>
<comment type="caution">
    <text evidence="2">The sequence shown here is derived from an EMBL/GenBank/DDBJ whole genome shotgun (WGS) entry which is preliminary data.</text>
</comment>